<evidence type="ECO:0000256" key="6">
    <source>
        <dbReference type="ARBA" id="ARBA00022617"/>
    </source>
</evidence>
<comment type="similarity">
    <text evidence="5">Belongs to the cytochrome P450 family.</text>
</comment>
<reference evidence="16" key="1">
    <citation type="submission" date="2020-11" db="EMBL/GenBank/DDBJ databases">
        <authorList>
            <person name="Whitehead M."/>
        </authorList>
    </citation>
    <scope>NUCLEOTIDE SEQUENCE</scope>
    <source>
        <strain evidence="16">EGII</strain>
    </source>
</reference>
<dbReference type="EMBL" id="CAJHJT010000056">
    <property type="protein sequence ID" value="CAD7012844.1"/>
    <property type="molecule type" value="Genomic_DNA"/>
</dbReference>
<evidence type="ECO:0000256" key="3">
    <source>
        <dbReference type="ARBA" id="ARBA00004174"/>
    </source>
</evidence>
<evidence type="ECO:0000313" key="17">
    <source>
        <dbReference type="Proteomes" id="UP000606786"/>
    </source>
</evidence>
<keyword evidence="15" id="KW-0812">Transmembrane</keyword>
<comment type="caution">
    <text evidence="16">The sequence shown here is derived from an EMBL/GenBank/DDBJ whole genome shotgun (WGS) entry which is preliminary data.</text>
</comment>
<evidence type="ECO:0000256" key="14">
    <source>
        <dbReference type="PIRSR" id="PIRSR602401-1"/>
    </source>
</evidence>
<dbReference type="GO" id="GO:0004497">
    <property type="term" value="F:monooxygenase activity"/>
    <property type="evidence" value="ECO:0007669"/>
    <property type="project" value="UniProtKB-KW"/>
</dbReference>
<protein>
    <submittedName>
        <fullName evidence="16">(Mediterranean fruit fly) hypothetical protein</fullName>
    </submittedName>
</protein>
<keyword evidence="17" id="KW-1185">Reference proteome</keyword>
<dbReference type="InterPro" id="IPR036396">
    <property type="entry name" value="Cyt_P450_sf"/>
</dbReference>
<dbReference type="Proteomes" id="UP000606786">
    <property type="component" value="Unassembled WGS sequence"/>
</dbReference>
<organism evidence="16 17">
    <name type="scientific">Ceratitis capitata</name>
    <name type="common">Mediterranean fruit fly</name>
    <name type="synonym">Tephritis capitata</name>
    <dbReference type="NCBI Taxonomy" id="7213"/>
    <lineage>
        <taxon>Eukaryota</taxon>
        <taxon>Metazoa</taxon>
        <taxon>Ecdysozoa</taxon>
        <taxon>Arthropoda</taxon>
        <taxon>Hexapoda</taxon>
        <taxon>Insecta</taxon>
        <taxon>Pterygota</taxon>
        <taxon>Neoptera</taxon>
        <taxon>Endopterygota</taxon>
        <taxon>Diptera</taxon>
        <taxon>Brachycera</taxon>
        <taxon>Muscomorpha</taxon>
        <taxon>Tephritoidea</taxon>
        <taxon>Tephritidae</taxon>
        <taxon>Ceratitis</taxon>
        <taxon>Ceratitis</taxon>
    </lineage>
</organism>
<dbReference type="PRINTS" id="PR00463">
    <property type="entry name" value="EP450I"/>
</dbReference>
<dbReference type="GO" id="GO:0016705">
    <property type="term" value="F:oxidoreductase activity, acting on paired donors, with incorporation or reduction of molecular oxygen"/>
    <property type="evidence" value="ECO:0007669"/>
    <property type="project" value="InterPro"/>
</dbReference>
<proteinExistence type="inferred from homology"/>
<dbReference type="InterPro" id="IPR050476">
    <property type="entry name" value="Insect_CytP450_Detox"/>
</dbReference>
<evidence type="ECO:0000313" key="16">
    <source>
        <dbReference type="EMBL" id="CAD7012844.1"/>
    </source>
</evidence>
<keyword evidence="6 14" id="KW-0349">Heme</keyword>
<dbReference type="GO" id="GO:0005789">
    <property type="term" value="C:endoplasmic reticulum membrane"/>
    <property type="evidence" value="ECO:0007669"/>
    <property type="project" value="UniProtKB-SubCell"/>
</dbReference>
<comment type="subcellular location">
    <subcellularLocation>
        <location evidence="4">Endoplasmic reticulum membrane</location>
        <topology evidence="4">Peripheral membrane protein</topology>
    </subcellularLocation>
    <subcellularLocation>
        <location evidence="3">Microsome membrane</location>
        <topology evidence="3">Peripheral membrane protein</topology>
    </subcellularLocation>
</comment>
<keyword evidence="12" id="KW-0503">Monooxygenase</keyword>
<dbReference type="InterPro" id="IPR001128">
    <property type="entry name" value="Cyt_P450"/>
</dbReference>
<accession>A0A811VCW0</accession>
<sequence>MAWRYAFSISGVLIPISLLYTYYRYKFGYFERRGIPHIKADINIFLKQPTKDLLQSAYNTFQNSTPIAGVFLSTTPVLVILDLELVKRVLVDDFASFSDRLNLENSSDLLHATDNKQWQAIRRKLTPCFWSAKMNLMFANVCKAAENFLDNSEEFLKSVEVDFKPLCTRYAANALMRCVFGLELDNADESTMTLHLRIKDLLKRECEARLSANDNNMLPGVCCIKRTHAQTVSAESFSVELETLLFAAVEERSEGSPQHSDLIQILINLLAAEQSDSAVVNRRECVFQAIHLVTQSLSTLLSGFAHSANILMHCLNELARNDEVQRALRQNITSVLQSYAQDFSYEAMGHMHYLDQVVAEALRKHPVAEALSRLSLHDYHIPGTALTIERNTCVLVPVQAIHYDPNIYPVPAQFDPSRFDAATVMARHTCAYLPFDDGPRNCMGKRLSKMLIKVALVKLLHVRRLKEIARVERESVNEENFRMDTNEFRIKLQSI</sequence>
<keyword evidence="10" id="KW-0560">Oxidoreductase</keyword>
<dbReference type="SUPFAM" id="SSF48264">
    <property type="entry name" value="Cytochrome P450"/>
    <property type="match status" value="1"/>
</dbReference>
<evidence type="ECO:0000256" key="7">
    <source>
        <dbReference type="ARBA" id="ARBA00022723"/>
    </source>
</evidence>
<evidence type="ECO:0000256" key="9">
    <source>
        <dbReference type="ARBA" id="ARBA00022848"/>
    </source>
</evidence>
<dbReference type="PRINTS" id="PR00385">
    <property type="entry name" value="P450"/>
</dbReference>
<keyword evidence="15" id="KW-1133">Transmembrane helix</keyword>
<dbReference type="PANTHER" id="PTHR24292:SF54">
    <property type="entry name" value="CYP9F3-RELATED"/>
    <property type="match status" value="1"/>
</dbReference>
<dbReference type="PANTHER" id="PTHR24292">
    <property type="entry name" value="CYTOCHROME P450"/>
    <property type="match status" value="1"/>
</dbReference>
<dbReference type="InterPro" id="IPR002401">
    <property type="entry name" value="Cyt_P450_E_grp-I"/>
</dbReference>
<feature type="binding site" description="axial binding residue" evidence="14">
    <location>
        <position position="442"/>
    </location>
    <ligand>
        <name>heme</name>
        <dbReference type="ChEBI" id="CHEBI:30413"/>
    </ligand>
    <ligandPart>
        <name>Fe</name>
        <dbReference type="ChEBI" id="CHEBI:18248"/>
    </ligandPart>
</feature>
<feature type="transmembrane region" description="Helical" evidence="15">
    <location>
        <begin position="6"/>
        <end position="23"/>
    </location>
</feature>
<keyword evidence="13 15" id="KW-0472">Membrane</keyword>
<dbReference type="Pfam" id="PF00067">
    <property type="entry name" value="p450"/>
    <property type="match status" value="1"/>
</dbReference>
<evidence type="ECO:0000256" key="2">
    <source>
        <dbReference type="ARBA" id="ARBA00003690"/>
    </source>
</evidence>
<keyword evidence="9" id="KW-0492">Microsome</keyword>
<evidence type="ECO:0000256" key="15">
    <source>
        <dbReference type="SAM" id="Phobius"/>
    </source>
</evidence>
<dbReference type="GO" id="GO:0020037">
    <property type="term" value="F:heme binding"/>
    <property type="evidence" value="ECO:0007669"/>
    <property type="project" value="InterPro"/>
</dbReference>
<evidence type="ECO:0000256" key="10">
    <source>
        <dbReference type="ARBA" id="ARBA00023002"/>
    </source>
</evidence>
<name>A0A811VCW0_CERCA</name>
<evidence type="ECO:0000256" key="13">
    <source>
        <dbReference type="ARBA" id="ARBA00023136"/>
    </source>
</evidence>
<evidence type="ECO:0000256" key="5">
    <source>
        <dbReference type="ARBA" id="ARBA00010617"/>
    </source>
</evidence>
<keyword evidence="8" id="KW-0256">Endoplasmic reticulum</keyword>
<keyword evidence="11 14" id="KW-0408">Iron</keyword>
<comment type="function">
    <text evidence="2">May be involved in the metabolism of insect hormones and in the breakdown of synthetic insecticides.</text>
</comment>
<gene>
    <name evidence="16" type="ORF">CCAP1982_LOCUS20943</name>
</gene>
<evidence type="ECO:0000256" key="11">
    <source>
        <dbReference type="ARBA" id="ARBA00023004"/>
    </source>
</evidence>
<dbReference type="GO" id="GO:0005506">
    <property type="term" value="F:iron ion binding"/>
    <property type="evidence" value="ECO:0007669"/>
    <property type="project" value="InterPro"/>
</dbReference>
<evidence type="ECO:0000256" key="12">
    <source>
        <dbReference type="ARBA" id="ARBA00023033"/>
    </source>
</evidence>
<evidence type="ECO:0000256" key="4">
    <source>
        <dbReference type="ARBA" id="ARBA00004406"/>
    </source>
</evidence>
<dbReference type="AlphaFoldDB" id="A0A811VCW0"/>
<keyword evidence="7 14" id="KW-0479">Metal-binding</keyword>
<comment type="cofactor">
    <cofactor evidence="1 14">
        <name>heme</name>
        <dbReference type="ChEBI" id="CHEBI:30413"/>
    </cofactor>
</comment>
<evidence type="ECO:0000256" key="1">
    <source>
        <dbReference type="ARBA" id="ARBA00001971"/>
    </source>
</evidence>
<dbReference type="OrthoDB" id="3945418at2759"/>
<evidence type="ECO:0000256" key="8">
    <source>
        <dbReference type="ARBA" id="ARBA00022824"/>
    </source>
</evidence>
<dbReference type="Gene3D" id="1.10.630.10">
    <property type="entry name" value="Cytochrome P450"/>
    <property type="match status" value="1"/>
</dbReference>